<reference evidence="3 4" key="1">
    <citation type="journal article" date="2009" name="Stand. Genomic Sci.">
        <title>Complete genome sequence of Dyadobacter fermentans type strain (NS114).</title>
        <authorList>
            <person name="Lang E."/>
            <person name="Lapidus A."/>
            <person name="Chertkov O."/>
            <person name="Brettin T."/>
            <person name="Detter J.C."/>
            <person name="Han C."/>
            <person name="Copeland A."/>
            <person name="Glavina Del Rio T."/>
            <person name="Nolan M."/>
            <person name="Chen F."/>
            <person name="Lucas S."/>
            <person name="Tice H."/>
            <person name="Cheng J.F."/>
            <person name="Land M."/>
            <person name="Hauser L."/>
            <person name="Chang Y.J."/>
            <person name="Jeffries C.D."/>
            <person name="Kopitz M."/>
            <person name="Bruce D."/>
            <person name="Goodwin L."/>
            <person name="Pitluck S."/>
            <person name="Ovchinnikova G."/>
            <person name="Pati A."/>
            <person name="Ivanova N."/>
            <person name="Mavrommatis K."/>
            <person name="Chen A."/>
            <person name="Palaniappan K."/>
            <person name="Chain P."/>
            <person name="Bristow J."/>
            <person name="Eisen J.A."/>
            <person name="Markowitz V."/>
            <person name="Hugenholtz P."/>
            <person name="Goker M."/>
            <person name="Rohde M."/>
            <person name="Kyrpides N.C."/>
            <person name="Klenk H.P."/>
        </authorList>
    </citation>
    <scope>NUCLEOTIDE SEQUENCE [LARGE SCALE GENOMIC DNA]</scope>
    <source>
        <strain evidence="4">ATCC 700827 / DSM 18053 / CIP 107007 / KCTC 52180 / NS114</strain>
    </source>
</reference>
<name>C6VTL9_DYAFD</name>
<protein>
    <submittedName>
        <fullName evidence="3">Uncharacterized protein</fullName>
    </submittedName>
</protein>
<dbReference type="EMBL" id="CP001619">
    <property type="protein sequence ID" value="ACT92962.1"/>
    <property type="molecule type" value="Genomic_DNA"/>
</dbReference>
<organism evidence="3 4">
    <name type="scientific">Dyadobacter fermentans (strain ATCC 700827 / DSM 18053 / CIP 107007 / KCTC 52180 / NS114)</name>
    <dbReference type="NCBI Taxonomy" id="471854"/>
    <lineage>
        <taxon>Bacteria</taxon>
        <taxon>Pseudomonadati</taxon>
        <taxon>Bacteroidota</taxon>
        <taxon>Cytophagia</taxon>
        <taxon>Cytophagales</taxon>
        <taxon>Spirosomataceae</taxon>
        <taxon>Dyadobacter</taxon>
    </lineage>
</organism>
<evidence type="ECO:0000256" key="1">
    <source>
        <dbReference type="SAM" id="Coils"/>
    </source>
</evidence>
<keyword evidence="4" id="KW-1185">Reference proteome</keyword>
<feature type="compositionally biased region" description="Polar residues" evidence="2">
    <location>
        <begin position="176"/>
        <end position="186"/>
    </location>
</feature>
<dbReference type="STRING" id="471854.Dfer_1721"/>
<evidence type="ECO:0000313" key="4">
    <source>
        <dbReference type="Proteomes" id="UP000002011"/>
    </source>
</evidence>
<evidence type="ECO:0000313" key="3">
    <source>
        <dbReference type="EMBL" id="ACT92962.1"/>
    </source>
</evidence>
<dbReference type="KEGG" id="dfe:Dfer_1721"/>
<gene>
    <name evidence="3" type="ordered locus">Dfer_1721</name>
</gene>
<keyword evidence="1" id="KW-0175">Coiled coil</keyword>
<dbReference type="AlphaFoldDB" id="C6VTL9"/>
<feature type="compositionally biased region" description="Polar residues" evidence="2">
    <location>
        <begin position="156"/>
        <end position="169"/>
    </location>
</feature>
<feature type="coiled-coil region" evidence="1">
    <location>
        <begin position="30"/>
        <end position="64"/>
    </location>
</feature>
<feature type="region of interest" description="Disordered" evidence="2">
    <location>
        <begin position="156"/>
        <end position="186"/>
    </location>
</feature>
<proteinExistence type="predicted"/>
<evidence type="ECO:0000256" key="2">
    <source>
        <dbReference type="SAM" id="MobiDB-lite"/>
    </source>
</evidence>
<dbReference type="Proteomes" id="UP000002011">
    <property type="component" value="Chromosome"/>
</dbReference>
<accession>C6VTL9</accession>
<dbReference type="HOGENOM" id="CLU_1303303_0_0_10"/>
<sequence>MNHFYNTIKVCTFLLVPFYVHGQTNHAQRLGHLKQEVARIEKRIQEETDTLRSIRTQIEILEDQHLTMKFGSSGDNMSLTTTLKTDGKIRKSSDPISDVIKFINKKDTVRLLGYQDNYWIVSSGDYYGYLSEIYVHESNDVLLFKNTLIRRGKVQGSSQQQIKESNTEYSPRYAPSTDTYRISPSNRVIHTGPRGGRYYINSNGNKTYIKR</sequence>